<keyword evidence="1" id="KW-1133">Transmembrane helix</keyword>
<sequence length="263" mass="29058">MAVFVTLRQIMVCKTYTGAQRNGRIALVIAAYTCSTIHAAVNWVFYSNAIDNNELPGGPGLMFSLSHLSAWIEGVGDTFFCINIFMADWIFIWRCWIIWGRRWLIVLLPVAATITGAVLAGIVVSDQVILAESSEALTVAKKSAHFVKFSTIYFSMSIATSLTTTLLIIWRIVLLRRNYEGPRKSLLEIPVESAILYSVTLLAFLALDVEKNTNAFYAQNIHAQMAGLAPMSGYSRPPHEWDAAAFRGGFDHMSKVEGEPASG</sequence>
<evidence type="ECO:0000256" key="1">
    <source>
        <dbReference type="SAM" id="Phobius"/>
    </source>
</evidence>
<evidence type="ECO:0000313" key="3">
    <source>
        <dbReference type="Proteomes" id="UP001221142"/>
    </source>
</evidence>
<accession>A0AAD7B684</accession>
<dbReference type="AlphaFoldDB" id="A0AAD7B684"/>
<gene>
    <name evidence="2" type="ORF">FB45DRAFT_993337</name>
</gene>
<dbReference type="EMBL" id="JARKIF010000033">
    <property type="protein sequence ID" value="KAJ7611267.1"/>
    <property type="molecule type" value="Genomic_DNA"/>
</dbReference>
<name>A0AAD7B684_9AGAR</name>
<feature type="transmembrane region" description="Helical" evidence="1">
    <location>
        <begin position="103"/>
        <end position="124"/>
    </location>
</feature>
<feature type="transmembrane region" description="Helical" evidence="1">
    <location>
        <begin position="68"/>
        <end position="91"/>
    </location>
</feature>
<dbReference type="Proteomes" id="UP001221142">
    <property type="component" value="Unassembled WGS sequence"/>
</dbReference>
<organism evidence="2 3">
    <name type="scientific">Roridomyces roridus</name>
    <dbReference type="NCBI Taxonomy" id="1738132"/>
    <lineage>
        <taxon>Eukaryota</taxon>
        <taxon>Fungi</taxon>
        <taxon>Dikarya</taxon>
        <taxon>Basidiomycota</taxon>
        <taxon>Agaricomycotina</taxon>
        <taxon>Agaricomycetes</taxon>
        <taxon>Agaricomycetidae</taxon>
        <taxon>Agaricales</taxon>
        <taxon>Marasmiineae</taxon>
        <taxon>Mycenaceae</taxon>
        <taxon>Roridomyces</taxon>
    </lineage>
</organism>
<feature type="transmembrane region" description="Helical" evidence="1">
    <location>
        <begin position="152"/>
        <end position="174"/>
    </location>
</feature>
<keyword evidence="1" id="KW-0812">Transmembrane</keyword>
<protein>
    <submittedName>
        <fullName evidence="2">Uncharacterized protein</fullName>
    </submittedName>
</protein>
<keyword evidence="1" id="KW-0472">Membrane</keyword>
<evidence type="ECO:0000313" key="2">
    <source>
        <dbReference type="EMBL" id="KAJ7611267.1"/>
    </source>
</evidence>
<reference evidence="2" key="1">
    <citation type="submission" date="2023-03" db="EMBL/GenBank/DDBJ databases">
        <title>Massive genome expansion in bonnet fungi (Mycena s.s.) driven by repeated elements and novel gene families across ecological guilds.</title>
        <authorList>
            <consortium name="Lawrence Berkeley National Laboratory"/>
            <person name="Harder C.B."/>
            <person name="Miyauchi S."/>
            <person name="Viragh M."/>
            <person name="Kuo A."/>
            <person name="Thoen E."/>
            <person name="Andreopoulos B."/>
            <person name="Lu D."/>
            <person name="Skrede I."/>
            <person name="Drula E."/>
            <person name="Henrissat B."/>
            <person name="Morin E."/>
            <person name="Kohler A."/>
            <person name="Barry K."/>
            <person name="LaButti K."/>
            <person name="Morin E."/>
            <person name="Salamov A."/>
            <person name="Lipzen A."/>
            <person name="Mereny Z."/>
            <person name="Hegedus B."/>
            <person name="Baldrian P."/>
            <person name="Stursova M."/>
            <person name="Weitz H."/>
            <person name="Taylor A."/>
            <person name="Grigoriev I.V."/>
            <person name="Nagy L.G."/>
            <person name="Martin F."/>
            <person name="Kauserud H."/>
        </authorList>
    </citation>
    <scope>NUCLEOTIDE SEQUENCE</scope>
    <source>
        <strain evidence="2">9284</strain>
    </source>
</reference>
<keyword evidence="3" id="KW-1185">Reference proteome</keyword>
<proteinExistence type="predicted"/>
<feature type="transmembrane region" description="Helical" evidence="1">
    <location>
        <begin position="25"/>
        <end position="46"/>
    </location>
</feature>
<comment type="caution">
    <text evidence="2">The sequence shown here is derived from an EMBL/GenBank/DDBJ whole genome shotgun (WGS) entry which is preliminary data.</text>
</comment>